<dbReference type="PANTHER" id="PTHR11439">
    <property type="entry name" value="GAG-POL-RELATED RETROTRANSPOSON"/>
    <property type="match status" value="1"/>
</dbReference>
<dbReference type="InterPro" id="IPR013103">
    <property type="entry name" value="RVT_2"/>
</dbReference>
<dbReference type="PROSITE" id="PS50994">
    <property type="entry name" value="INTEGRASE"/>
    <property type="match status" value="1"/>
</dbReference>
<keyword evidence="1" id="KW-0862">Zinc</keyword>
<reference evidence="6" key="2">
    <citation type="submission" date="2022-01" db="EMBL/GenBank/DDBJ databases">
        <authorList>
            <person name="Yamashiro T."/>
            <person name="Shiraishi A."/>
            <person name="Satake H."/>
            <person name="Nakayama K."/>
        </authorList>
    </citation>
    <scope>NUCLEOTIDE SEQUENCE</scope>
</reference>
<keyword evidence="1" id="KW-0863">Zinc-finger</keyword>
<dbReference type="SMART" id="SM00343">
    <property type="entry name" value="ZnF_C2HC"/>
    <property type="match status" value="2"/>
</dbReference>
<dbReference type="Gene3D" id="3.30.420.10">
    <property type="entry name" value="Ribonuclease H-like superfamily/Ribonuclease H"/>
    <property type="match status" value="1"/>
</dbReference>
<reference evidence="6" key="1">
    <citation type="journal article" date="2022" name="Int. J. Mol. Sci.">
        <title>Draft Genome of Tanacetum Coccineum: Genomic Comparison of Closely Related Tanacetum-Family Plants.</title>
        <authorList>
            <person name="Yamashiro T."/>
            <person name="Shiraishi A."/>
            <person name="Nakayama K."/>
            <person name="Satake H."/>
        </authorList>
    </citation>
    <scope>NUCLEOTIDE SEQUENCE</scope>
</reference>
<dbReference type="PANTHER" id="PTHR11439:SF495">
    <property type="entry name" value="REVERSE TRANSCRIPTASE, RNA-DEPENDENT DNA POLYMERASE-RELATED"/>
    <property type="match status" value="1"/>
</dbReference>
<evidence type="ECO:0000256" key="3">
    <source>
        <dbReference type="SAM" id="MobiDB-lite"/>
    </source>
</evidence>
<comment type="caution">
    <text evidence="6">The sequence shown here is derived from an EMBL/GenBank/DDBJ whole genome shotgun (WGS) entry which is preliminary data.</text>
</comment>
<dbReference type="InterPro" id="IPR001878">
    <property type="entry name" value="Znf_CCHC"/>
</dbReference>
<evidence type="ECO:0000313" key="6">
    <source>
        <dbReference type="EMBL" id="GJU03612.1"/>
    </source>
</evidence>
<dbReference type="InterPro" id="IPR036875">
    <property type="entry name" value="Znf_CCHC_sf"/>
</dbReference>
<dbReference type="Gene3D" id="4.10.60.10">
    <property type="entry name" value="Zinc finger, CCHC-type"/>
    <property type="match status" value="1"/>
</dbReference>
<gene>
    <name evidence="6" type="ORF">Tco_1113950</name>
</gene>
<dbReference type="SUPFAM" id="SSF53098">
    <property type="entry name" value="Ribonuclease H-like"/>
    <property type="match status" value="1"/>
</dbReference>
<dbReference type="CDD" id="cd09272">
    <property type="entry name" value="RNase_HI_RT_Ty1"/>
    <property type="match status" value="1"/>
</dbReference>
<evidence type="ECO:0000256" key="2">
    <source>
        <dbReference type="SAM" id="Coils"/>
    </source>
</evidence>
<organism evidence="6 7">
    <name type="scientific">Tanacetum coccineum</name>
    <dbReference type="NCBI Taxonomy" id="301880"/>
    <lineage>
        <taxon>Eukaryota</taxon>
        <taxon>Viridiplantae</taxon>
        <taxon>Streptophyta</taxon>
        <taxon>Embryophyta</taxon>
        <taxon>Tracheophyta</taxon>
        <taxon>Spermatophyta</taxon>
        <taxon>Magnoliopsida</taxon>
        <taxon>eudicotyledons</taxon>
        <taxon>Gunneridae</taxon>
        <taxon>Pentapetalae</taxon>
        <taxon>asterids</taxon>
        <taxon>campanulids</taxon>
        <taxon>Asterales</taxon>
        <taxon>Asteraceae</taxon>
        <taxon>Asteroideae</taxon>
        <taxon>Anthemideae</taxon>
        <taxon>Anthemidinae</taxon>
        <taxon>Tanacetum</taxon>
    </lineage>
</organism>
<name>A0ABQ5ITN9_9ASTR</name>
<dbReference type="Pfam" id="PF07727">
    <property type="entry name" value="RVT_2"/>
    <property type="match status" value="1"/>
</dbReference>
<accession>A0ABQ5ITN9</accession>
<proteinExistence type="predicted"/>
<feature type="region of interest" description="Disordered" evidence="3">
    <location>
        <begin position="110"/>
        <end position="131"/>
    </location>
</feature>
<feature type="coiled-coil region" evidence="2">
    <location>
        <begin position="589"/>
        <end position="623"/>
    </location>
</feature>
<feature type="domain" description="Integrase catalytic" evidence="5">
    <location>
        <begin position="649"/>
        <end position="832"/>
    </location>
</feature>
<keyword evidence="7" id="KW-1185">Reference proteome</keyword>
<dbReference type="Proteomes" id="UP001151760">
    <property type="component" value="Unassembled WGS sequence"/>
</dbReference>
<keyword evidence="1" id="KW-0479">Metal-binding</keyword>
<protein>
    <submittedName>
        <fullName evidence="6">Ribonuclease H-like domain-containing protein</fullName>
    </submittedName>
</protein>
<evidence type="ECO:0000256" key="1">
    <source>
        <dbReference type="PROSITE-ProRule" id="PRU00047"/>
    </source>
</evidence>
<dbReference type="InterPro" id="IPR036397">
    <property type="entry name" value="RNaseH_sf"/>
</dbReference>
<evidence type="ECO:0000259" key="4">
    <source>
        <dbReference type="PROSITE" id="PS50158"/>
    </source>
</evidence>
<keyword evidence="2" id="KW-0175">Coiled coil</keyword>
<evidence type="ECO:0000313" key="7">
    <source>
        <dbReference type="Proteomes" id="UP001151760"/>
    </source>
</evidence>
<sequence length="1203" mass="136650">MAAKGDDGGDGGVTVVTVASTVVGWPELAGGGAGKVEKGDEVWQVSLGMIICVGIKSLLNTVSITAALIDVNAARSKNLTVNWQEQNRFDKSKVECYNCHKRGHFAKECRASRNQDNKNKESSRKNVPMETSTSTALVSCDSLGGYDWSDQAEEGPNYALMAYSSSSFCIRFPPPYTGNFMPPTPDLSFTGLDEFVNEPAVENYKAMSSEEEPKVVRKNDDALIIEECVSDDEEEDVSQPKIEKKIVRPNIVKKEFVKSKQQEKTTRKTVKQEVIINGDSPLPKRIVNGVEQTYPPTTAEEKLARNNDLKARGTLLMALPNEHQLKFNTYKSFKTLMEAIEKRLEVIKESKKTLRESDYSNEKVREFQWINLRKDLFKTYDRPQKLISPARDSARVLSLQTESNDDVVTIHLFANQSNSPQLDNEDLEQIDADDLEEMDLKWQMAMLTMRAKRFLNKTGMKISSSGSKTIRFNKSKVECYNCHKKDQFTRECRALRENRNREPVRRNVTVETTETNALVTQDGLGNDWSDQAEERPKNFALMAYTSSGAYKASLESIEARLDVYKKNEVVFEEDIKILKLDIMLRDNALTELRKKFEKAEKERDDLKLTLEKFENSSKNLSKLLEIQNMILPESITGVPAVATSKVNTSESKPKSVIEPLIEDWIFDNEESVEKEKGVIDNGCSRHMTGSMSYLSDYEEIDGGFVAFGRDPKGGKITSKGKITTGIENLIDLKVKVIRCDIGTEFKNKVMNQFCEMKGIKREFSFARTPQQNGVAERKNRTLIEAARIMLADSKLLTTFWAEAVNTACYVQNKVLVIKPHNKTPYELFLDALTKSMNYEPVVAGNQSNGIVDPNMLNLEEIIYSEDDEGVGAEADMNNLDTFRHVIPILTTRIHKDHPFEQIIRDLYSTSQTRRMTKSVTEHIKSAFLYGKIEKEVYVYQPPGFKDPKFSDRVYKVEKSLYGLHQAPKACQDKYVDEILKKFGFSTVKTTSTPMETSNSLIKDENAKDVDVHLYRSMIGSLMYLTSSRPVIMFDVCACLRFQVTPKVSHLHAVKRIFRYLKGQPKLCLWYPKDSSFDLEAYSDSDYQTIVATSTTEAEYVVATNCCGQVLWIQNQMLDYGYSLMNTKIFIDNESTICIVKNPVFELKTKHIEIKHHFIRGSYEKRLIQVIKIHTDHNVADLLTKALDVSRFQFLTASIGMLNL</sequence>
<evidence type="ECO:0000259" key="5">
    <source>
        <dbReference type="PROSITE" id="PS50994"/>
    </source>
</evidence>
<dbReference type="PROSITE" id="PS50158">
    <property type="entry name" value="ZF_CCHC"/>
    <property type="match status" value="1"/>
</dbReference>
<feature type="domain" description="CCHC-type" evidence="4">
    <location>
        <begin position="96"/>
        <end position="110"/>
    </location>
</feature>
<feature type="compositionally biased region" description="Basic and acidic residues" evidence="3">
    <location>
        <begin position="110"/>
        <end position="124"/>
    </location>
</feature>
<dbReference type="SUPFAM" id="SSF57756">
    <property type="entry name" value="Retrovirus zinc finger-like domains"/>
    <property type="match status" value="1"/>
</dbReference>
<dbReference type="InterPro" id="IPR001584">
    <property type="entry name" value="Integrase_cat-core"/>
</dbReference>
<dbReference type="EMBL" id="BQNB010021171">
    <property type="protein sequence ID" value="GJU03612.1"/>
    <property type="molecule type" value="Genomic_DNA"/>
</dbReference>
<dbReference type="InterPro" id="IPR012337">
    <property type="entry name" value="RNaseH-like_sf"/>
</dbReference>